<comment type="similarity">
    <text evidence="2">Belongs to the peptidase S54 family.</text>
</comment>
<dbReference type="InterPro" id="IPR035952">
    <property type="entry name" value="Rhomboid-like_sf"/>
</dbReference>
<feature type="region of interest" description="Disordered" evidence="7">
    <location>
        <begin position="1"/>
        <end position="194"/>
    </location>
</feature>
<dbReference type="Pfam" id="PF01694">
    <property type="entry name" value="Rhomboid"/>
    <property type="match status" value="1"/>
</dbReference>
<keyword evidence="6 8" id="KW-0472">Membrane</keyword>
<evidence type="ECO:0000256" key="2">
    <source>
        <dbReference type="ARBA" id="ARBA00009045"/>
    </source>
</evidence>
<dbReference type="PANTHER" id="PTHR43731">
    <property type="entry name" value="RHOMBOID PROTEASE"/>
    <property type="match status" value="1"/>
</dbReference>
<dbReference type="GO" id="GO:0004252">
    <property type="term" value="F:serine-type endopeptidase activity"/>
    <property type="evidence" value="ECO:0007669"/>
    <property type="project" value="InterPro"/>
</dbReference>
<feature type="transmembrane region" description="Helical" evidence="8">
    <location>
        <begin position="469"/>
        <end position="486"/>
    </location>
</feature>
<evidence type="ECO:0000256" key="7">
    <source>
        <dbReference type="SAM" id="MobiDB-lite"/>
    </source>
</evidence>
<comment type="subcellular location">
    <subcellularLocation>
        <location evidence="1">Membrane</location>
        <topology evidence="1">Multi-pass membrane protein</topology>
    </subcellularLocation>
</comment>
<dbReference type="EMBL" id="QEAQ01000003">
    <property type="protein sequence ID" value="TPX62368.1"/>
    <property type="molecule type" value="Genomic_DNA"/>
</dbReference>
<dbReference type="PANTHER" id="PTHR43731:SF14">
    <property type="entry name" value="PRESENILIN-ASSOCIATED RHOMBOID-LIKE PROTEIN, MITOCHONDRIAL"/>
    <property type="match status" value="1"/>
</dbReference>
<feature type="region of interest" description="Disordered" evidence="7">
    <location>
        <begin position="226"/>
        <end position="252"/>
    </location>
</feature>
<keyword evidence="5 8" id="KW-1133">Transmembrane helix</keyword>
<dbReference type="InterPro" id="IPR022226">
    <property type="entry name" value="DUF3752"/>
</dbReference>
<evidence type="ECO:0000256" key="3">
    <source>
        <dbReference type="ARBA" id="ARBA00022692"/>
    </source>
</evidence>
<dbReference type="SUPFAM" id="SSF144091">
    <property type="entry name" value="Rhomboid-like"/>
    <property type="match status" value="1"/>
</dbReference>
<accession>A0A507EGP3</accession>
<dbReference type="InterPro" id="IPR050925">
    <property type="entry name" value="Rhomboid_protease_S54"/>
</dbReference>
<evidence type="ECO:0000256" key="8">
    <source>
        <dbReference type="SAM" id="Phobius"/>
    </source>
</evidence>
<feature type="domain" description="DUF3752" evidence="10">
    <location>
        <begin position="125"/>
        <end position="263"/>
    </location>
</feature>
<feature type="compositionally biased region" description="Basic and acidic residues" evidence="7">
    <location>
        <begin position="84"/>
        <end position="120"/>
    </location>
</feature>
<evidence type="ECO:0000256" key="6">
    <source>
        <dbReference type="ARBA" id="ARBA00023136"/>
    </source>
</evidence>
<evidence type="ECO:0000259" key="10">
    <source>
        <dbReference type="Pfam" id="PF12572"/>
    </source>
</evidence>
<keyword evidence="12" id="KW-1185">Reference proteome</keyword>
<feature type="transmembrane region" description="Helical" evidence="8">
    <location>
        <begin position="548"/>
        <end position="570"/>
    </location>
</feature>
<dbReference type="InterPro" id="IPR022764">
    <property type="entry name" value="Peptidase_S54_rhomboid_dom"/>
</dbReference>
<reference evidence="11 12" key="1">
    <citation type="journal article" date="2019" name="Sci. Rep.">
        <title>Comparative genomics of chytrid fungi reveal insights into the obligate biotrophic and pathogenic lifestyle of Synchytrium endobioticum.</title>
        <authorList>
            <person name="van de Vossenberg B.T.L.H."/>
            <person name="Warris S."/>
            <person name="Nguyen H.D.T."/>
            <person name="van Gent-Pelzer M.P.E."/>
            <person name="Joly D.L."/>
            <person name="van de Geest H.C."/>
            <person name="Bonants P.J.M."/>
            <person name="Smith D.S."/>
            <person name="Levesque C.A."/>
            <person name="van der Lee T.A.J."/>
        </authorList>
    </citation>
    <scope>NUCLEOTIDE SEQUENCE [LARGE SCALE GENOMIC DNA]</scope>
    <source>
        <strain evidence="11 12">CBS 809.83</strain>
    </source>
</reference>
<evidence type="ECO:0000313" key="11">
    <source>
        <dbReference type="EMBL" id="TPX62368.1"/>
    </source>
</evidence>
<dbReference type="GO" id="GO:0006465">
    <property type="term" value="P:signal peptide processing"/>
    <property type="evidence" value="ECO:0007669"/>
    <property type="project" value="TreeGrafter"/>
</dbReference>
<feature type="transmembrane region" description="Helical" evidence="8">
    <location>
        <begin position="371"/>
        <end position="392"/>
    </location>
</feature>
<gene>
    <name evidence="11" type="ORF">PhCBS80983_g00509</name>
</gene>
<evidence type="ECO:0000256" key="1">
    <source>
        <dbReference type="ARBA" id="ARBA00004141"/>
    </source>
</evidence>
<evidence type="ECO:0000256" key="5">
    <source>
        <dbReference type="ARBA" id="ARBA00022989"/>
    </source>
</evidence>
<dbReference type="Pfam" id="PF12572">
    <property type="entry name" value="DUF3752"/>
    <property type="match status" value="1"/>
</dbReference>
<dbReference type="GO" id="GO:0016020">
    <property type="term" value="C:membrane"/>
    <property type="evidence" value="ECO:0007669"/>
    <property type="project" value="UniProtKB-SubCell"/>
</dbReference>
<proteinExistence type="inferred from homology"/>
<feature type="domain" description="Peptidase S54 rhomboid" evidence="9">
    <location>
        <begin position="505"/>
        <end position="652"/>
    </location>
</feature>
<feature type="transmembrane region" description="Helical" evidence="8">
    <location>
        <begin position="582"/>
        <end position="610"/>
    </location>
</feature>
<comment type="caution">
    <text evidence="11">The sequence shown here is derived from an EMBL/GenBank/DDBJ whole genome shotgun (WGS) entry which is preliminary data.</text>
</comment>
<dbReference type="AlphaFoldDB" id="A0A507EGP3"/>
<evidence type="ECO:0000256" key="4">
    <source>
        <dbReference type="ARBA" id="ARBA00022801"/>
    </source>
</evidence>
<organism evidence="11 12">
    <name type="scientific">Powellomyces hirtus</name>
    <dbReference type="NCBI Taxonomy" id="109895"/>
    <lineage>
        <taxon>Eukaryota</taxon>
        <taxon>Fungi</taxon>
        <taxon>Fungi incertae sedis</taxon>
        <taxon>Chytridiomycota</taxon>
        <taxon>Chytridiomycota incertae sedis</taxon>
        <taxon>Chytridiomycetes</taxon>
        <taxon>Spizellomycetales</taxon>
        <taxon>Powellomycetaceae</taxon>
        <taxon>Powellomyces</taxon>
    </lineage>
</organism>
<keyword evidence="4" id="KW-0378">Hydrolase</keyword>
<sequence>MPPPSDSSSSDDDDAFGPTLPPHLAVRKSAPQPQPQLPKRRPVAGPAAPPPPESHQAASHPAYSDDDDELFGPMPPPAGGYDAGGERDLQDRIAEVEERARRARDEEERRSKPENIERGDWMLVPPEAHRLLPVGDSMMKSRQFSKKAVPEDVDQSGWTETPQDKAAKGGEKRKRPPKEEPRAPTTEELQTRDFIRKHTETHRGGALMDQHMSSYVKDRKFEEEDVSQRRFDRDKDMGGQRKIDARSRQDMVDKARKLDTKFSHDNMTAIRPPLRAWSCTRSPFLSFNILPALSTPPAALLTSTFPHSRLLRHVRTAAPPSRKSKGVPLARLDLRPQQPHQLHPPQQPVDEHDPITFEHHPEWKSYNRPRILRPILFSVCVVGLTFGVASYVRATDRWEKERQKSYADFFGFVPDIGFGDIFSRVSSSTSPTRQQQPPHSLSPFVPDPVWRVKGMVEDWWTSARPALRVTYTIVGINVAVFCLWRIPSLHPFMLRHFAHHPLSGRSYTLLTSAFSHEGLMHLGFNMYALMGFAPLLQDRALGSTEQLVAFYLSAAVLASLGSHLVSVLWLNRFRPARPSLGASGAIWAILAGCATIFPHLPVGIIFLPGIHFTMGDLVPAMVALDLVGLFRNWLMFDHAAHLAGAAFGYLYITHGRVWWNKLQKAWDESRYIE</sequence>
<keyword evidence="3 8" id="KW-0812">Transmembrane</keyword>
<dbReference type="Proteomes" id="UP000318582">
    <property type="component" value="Unassembled WGS sequence"/>
</dbReference>
<dbReference type="STRING" id="109895.A0A507EGP3"/>
<evidence type="ECO:0000259" key="9">
    <source>
        <dbReference type="Pfam" id="PF01694"/>
    </source>
</evidence>
<protein>
    <submittedName>
        <fullName evidence="11">Uncharacterized protein</fullName>
    </submittedName>
</protein>
<dbReference type="Gene3D" id="1.20.1540.10">
    <property type="entry name" value="Rhomboid-like"/>
    <property type="match status" value="1"/>
</dbReference>
<evidence type="ECO:0000313" key="12">
    <source>
        <dbReference type="Proteomes" id="UP000318582"/>
    </source>
</evidence>
<name>A0A507EGP3_9FUNG</name>